<dbReference type="EMBL" id="CP151762">
    <property type="protein sequence ID" value="WZU63912.1"/>
    <property type="molecule type" value="Genomic_DNA"/>
</dbReference>
<dbReference type="Gene3D" id="2.170.16.10">
    <property type="entry name" value="Hedgehog/Intein (Hint) domain"/>
    <property type="match status" value="1"/>
</dbReference>
<organism evidence="2 3">
    <name type="scientific">Yoonia algicola</name>
    <dbReference type="NCBI Taxonomy" id="3137368"/>
    <lineage>
        <taxon>Bacteria</taxon>
        <taxon>Pseudomonadati</taxon>
        <taxon>Pseudomonadota</taxon>
        <taxon>Alphaproteobacteria</taxon>
        <taxon>Rhodobacterales</taxon>
        <taxon>Paracoccaceae</taxon>
        <taxon>Yoonia</taxon>
    </lineage>
</organism>
<dbReference type="AlphaFoldDB" id="A0AAN0NHG0"/>
<protein>
    <submittedName>
        <fullName evidence="2">Hint domain-containing protein</fullName>
    </submittedName>
</protein>
<accession>A0AAN0NHG0</accession>
<dbReference type="InterPro" id="IPR028992">
    <property type="entry name" value="Hedgehog/Intein_dom"/>
</dbReference>
<evidence type="ECO:0000313" key="2">
    <source>
        <dbReference type="EMBL" id="WZU63912.1"/>
    </source>
</evidence>
<dbReference type="RefSeq" id="WP_342070285.1">
    <property type="nucleotide sequence ID" value="NZ_CP151762.1"/>
</dbReference>
<evidence type="ECO:0000313" key="3">
    <source>
        <dbReference type="Proteomes" id="UP001451782"/>
    </source>
</evidence>
<dbReference type="KEGG" id="yag:AABB28_00885"/>
<gene>
    <name evidence="2" type="ORF">AABB28_00885</name>
</gene>
<sequence>MANYSYIGYDVGSIVFLPGSQVQLNAGYNPNVDRVVFNVQDAAGGLLRDGSIDDGLDFNGDRFADELGDDFTQLGQATSLDGSTEFADGIIYLEESYTLSAPGVDDIVVYRVEIRETGNTFGTHVGYITSEPLDAGVTYSFVASNVTVDNAPSSADPTALVDVPCFCAGTMIRTPTGDRTIESLEVGDEVVVASGETRTIRWIGDRIVLPPLADAKDLWPVRIPQNAFGEGLPYSDLLVSPNHRMMVAAPFNELHFGEPHVLVSAKFLIERNGIAQCTYLPQVHYYHMLFDTHQIVIANGTESESLYPGDMALNGMARETRDEILTIFPELATQEDGAYGPIAAPTIKRWEARLLDI</sequence>
<dbReference type="SUPFAM" id="SSF51294">
    <property type="entry name" value="Hedgehog/intein (Hint) domain"/>
    <property type="match status" value="1"/>
</dbReference>
<name>A0AAN0NHG0_9RHOB</name>
<dbReference type="Pfam" id="PF13403">
    <property type="entry name" value="Hint_2"/>
    <property type="match status" value="1"/>
</dbReference>
<dbReference type="InterPro" id="IPR036844">
    <property type="entry name" value="Hint_dom_sf"/>
</dbReference>
<dbReference type="Proteomes" id="UP001451782">
    <property type="component" value="Chromosome"/>
</dbReference>
<feature type="domain" description="Hedgehog/Intein (Hint)" evidence="1">
    <location>
        <begin position="164"/>
        <end position="310"/>
    </location>
</feature>
<keyword evidence="3" id="KW-1185">Reference proteome</keyword>
<evidence type="ECO:0000259" key="1">
    <source>
        <dbReference type="Pfam" id="PF13403"/>
    </source>
</evidence>
<reference evidence="2 3" key="1">
    <citation type="submission" date="2024-04" db="EMBL/GenBank/DDBJ databases">
        <title>Phylogenomic analyses of a clade within the roseobacter group suggest taxonomic reassignments of species of the genera Aestuariivita, Citreicella, Loktanella, Nautella, Pelagibaca, Ruegeria, Thalassobius, Thiobacimonas and Tropicibacter, and the proposal o.</title>
        <authorList>
            <person name="Jeon C.O."/>
        </authorList>
    </citation>
    <scope>NUCLEOTIDE SEQUENCE [LARGE SCALE GENOMIC DNA]</scope>
    <source>
        <strain evidence="2 3">G8-12</strain>
    </source>
</reference>
<proteinExistence type="predicted"/>